<dbReference type="Proteomes" id="UP000525078">
    <property type="component" value="Unassembled WGS sequence"/>
</dbReference>
<feature type="domain" description="Agenet" evidence="2">
    <location>
        <begin position="82"/>
        <end position="138"/>
    </location>
</feature>
<dbReference type="SMART" id="SM00743">
    <property type="entry name" value="Agenet"/>
    <property type="match status" value="2"/>
</dbReference>
<feature type="region of interest" description="Disordered" evidence="1">
    <location>
        <begin position="241"/>
        <end position="265"/>
    </location>
</feature>
<evidence type="ECO:0000313" key="4">
    <source>
        <dbReference type="Proteomes" id="UP000525078"/>
    </source>
</evidence>
<evidence type="ECO:0000259" key="2">
    <source>
        <dbReference type="SMART" id="SM00743"/>
    </source>
</evidence>
<name>A0A7J6EQJ2_CANSA</name>
<accession>A0A7J6EQJ2</accession>
<feature type="domain" description="Agenet" evidence="2">
    <location>
        <begin position="4"/>
        <end position="78"/>
    </location>
</feature>
<dbReference type="Pfam" id="PF05641">
    <property type="entry name" value="Agenet"/>
    <property type="match status" value="1"/>
</dbReference>
<organism evidence="3 4">
    <name type="scientific">Cannabis sativa</name>
    <name type="common">Hemp</name>
    <name type="synonym">Marijuana</name>
    <dbReference type="NCBI Taxonomy" id="3483"/>
    <lineage>
        <taxon>Eukaryota</taxon>
        <taxon>Viridiplantae</taxon>
        <taxon>Streptophyta</taxon>
        <taxon>Embryophyta</taxon>
        <taxon>Tracheophyta</taxon>
        <taxon>Spermatophyta</taxon>
        <taxon>Magnoliopsida</taxon>
        <taxon>eudicotyledons</taxon>
        <taxon>Gunneridae</taxon>
        <taxon>Pentapetalae</taxon>
        <taxon>rosids</taxon>
        <taxon>fabids</taxon>
        <taxon>Rosales</taxon>
        <taxon>Cannabaceae</taxon>
        <taxon>Cannabis</taxon>
    </lineage>
</organism>
<dbReference type="PANTHER" id="PTHR31917:SF80">
    <property type="entry name" value="AGENET DOMAIN-CONTAINING PROTEIN-RELATED"/>
    <property type="match status" value="1"/>
</dbReference>
<sequence>MAASNMKVGDRVEVYQPGHASTGPYFPATVIRSPAKMKGNVILYYVEYGIRSSSPDHDHPLRETVNADNVRPAPPLLPAEQRVLKTGDDVEFFFRNRWFRGVVESMNEWSMYTVRMHDSTRQMVCRHHNLRLHREWNNIGRGWNPPLPNKVKENKPLEMEKPLMEMEKYYSQKRALEKDRKSKLTDGNIAIDPELPFFLFTFLRNTRPTISTAEEPYHRKMPTAPEGPPVSVTMAVIVAEPPSSRRGFEQSVEAQSSGLRGEMNK</sequence>
<dbReference type="InterPro" id="IPR014002">
    <property type="entry name" value="Agenet_dom_plant"/>
</dbReference>
<proteinExistence type="predicted"/>
<dbReference type="PANTHER" id="PTHR31917">
    <property type="entry name" value="AGENET DOMAIN-CONTAINING PROTEIN-RELATED"/>
    <property type="match status" value="1"/>
</dbReference>
<dbReference type="AlphaFoldDB" id="A0A7J6EQJ2"/>
<reference evidence="3 4" key="1">
    <citation type="journal article" date="2020" name="bioRxiv">
        <title>Sequence and annotation of 42 cannabis genomes reveals extensive copy number variation in cannabinoid synthesis and pathogen resistance genes.</title>
        <authorList>
            <person name="Mckernan K.J."/>
            <person name="Helbert Y."/>
            <person name="Kane L.T."/>
            <person name="Ebling H."/>
            <person name="Zhang L."/>
            <person name="Liu B."/>
            <person name="Eaton Z."/>
            <person name="Mclaughlin S."/>
            <person name="Kingan S."/>
            <person name="Baybayan P."/>
            <person name="Concepcion G."/>
            <person name="Jordan M."/>
            <person name="Riva A."/>
            <person name="Barbazuk W."/>
            <person name="Harkins T."/>
        </authorList>
    </citation>
    <scope>NUCLEOTIDE SEQUENCE [LARGE SCALE GENOMIC DNA]</scope>
    <source>
        <strain evidence="4">cv. Jamaican Lion 4</strain>
        <tissue evidence="3">Leaf</tissue>
    </source>
</reference>
<evidence type="ECO:0000313" key="3">
    <source>
        <dbReference type="EMBL" id="KAF4360704.1"/>
    </source>
</evidence>
<evidence type="ECO:0000256" key="1">
    <source>
        <dbReference type="SAM" id="MobiDB-lite"/>
    </source>
</evidence>
<dbReference type="InterPro" id="IPR008395">
    <property type="entry name" value="Agenet-like_dom"/>
</dbReference>
<dbReference type="EMBL" id="JAATIP010000199">
    <property type="protein sequence ID" value="KAF4360704.1"/>
    <property type="molecule type" value="Genomic_DNA"/>
</dbReference>
<gene>
    <name evidence="3" type="ORF">F8388_016491</name>
</gene>
<protein>
    <recommendedName>
        <fullName evidence="2">Agenet domain-containing protein</fullName>
    </recommendedName>
</protein>
<comment type="caution">
    <text evidence="3">The sequence shown here is derived from an EMBL/GenBank/DDBJ whole genome shotgun (WGS) entry which is preliminary data.</text>
</comment>